<dbReference type="InterPro" id="IPR046469">
    <property type="entry name" value="SAM_HAT_N"/>
</dbReference>
<evidence type="ECO:0000259" key="3">
    <source>
        <dbReference type="Pfam" id="PF01887"/>
    </source>
</evidence>
<dbReference type="Gene3D" id="3.40.50.10790">
    <property type="entry name" value="S-adenosyl-l-methionine hydroxide adenosyltransferase, N-terminal"/>
    <property type="match status" value="1"/>
</dbReference>
<dbReference type="PANTHER" id="PTHR35092">
    <property type="entry name" value="CHLORINASE MJ1651"/>
    <property type="match status" value="1"/>
</dbReference>
<keyword evidence="6" id="KW-1185">Reference proteome</keyword>
<protein>
    <recommendedName>
        <fullName evidence="7">SAM-dependent chlorinase/fluorinase</fullName>
    </recommendedName>
</protein>
<dbReference type="AlphaFoldDB" id="A0A3D8P3Q9"/>
<evidence type="ECO:0000313" key="6">
    <source>
        <dbReference type="Proteomes" id="UP000256329"/>
    </source>
</evidence>
<dbReference type="Proteomes" id="UP000256329">
    <property type="component" value="Unassembled WGS sequence"/>
</dbReference>
<reference evidence="5 6" key="1">
    <citation type="submission" date="2018-08" db="EMBL/GenBank/DDBJ databases">
        <title>Form III RuBisCO-mediated autotrophy in Thermodesulfobium bacteria.</title>
        <authorList>
            <person name="Toshchakov S.V."/>
            <person name="Kublanov I.V."/>
            <person name="Frolov E."/>
            <person name="Bonch-Osmolovskaya E.A."/>
            <person name="Tourova T.P."/>
            <person name="Chernych N.A."/>
            <person name="Lebedinsky A.V."/>
        </authorList>
    </citation>
    <scope>NUCLEOTIDE SEQUENCE [LARGE SCALE GENOMIC DNA]</scope>
    <source>
        <strain evidence="5 6">SR</strain>
    </source>
</reference>
<dbReference type="InterPro" id="IPR046470">
    <property type="entry name" value="SAM_HAT_C"/>
</dbReference>
<proteinExistence type="inferred from homology"/>
<dbReference type="PANTHER" id="PTHR35092:SF1">
    <property type="entry name" value="CHLORINASE MJ1651"/>
    <property type="match status" value="1"/>
</dbReference>
<organism evidence="5 6">
    <name type="scientific">Ammonifex thiophilus</name>
    <dbReference type="NCBI Taxonomy" id="444093"/>
    <lineage>
        <taxon>Bacteria</taxon>
        <taxon>Bacillati</taxon>
        <taxon>Bacillota</taxon>
        <taxon>Clostridia</taxon>
        <taxon>Thermoanaerobacterales</taxon>
        <taxon>Thermoanaerobacteraceae</taxon>
        <taxon>Ammonifex</taxon>
    </lineage>
</organism>
<evidence type="ECO:0008006" key="7">
    <source>
        <dbReference type="Google" id="ProtNLM"/>
    </source>
</evidence>
<dbReference type="RefSeq" id="WP_115793215.1">
    <property type="nucleotide sequence ID" value="NZ_QSLN01000019.1"/>
</dbReference>
<sequence>MTRPVAFLSDFGFSVYVGVVKGVILSLCPGARIVDLTHMVTPFAVREGAWYLLSSYSYFPEGTIFLAVVDPGVGGPRQPLAIRTQRYYFVGPDNGLLFPAAEEDGIEEVFALHRHLGASRTFEARDVFAPAVARLARGELLTSLGRPTTIETRLRFHRRGREGEVVVIDSFGNIITNLHPLPGANCYRLRSATGVEITLPYYSTYPEAPKEELFLTTGSAGTLEIALREGRAADLLPLSPGTIVELVATNLLP</sequence>
<evidence type="ECO:0000313" key="5">
    <source>
        <dbReference type="EMBL" id="RDV81289.1"/>
    </source>
</evidence>
<feature type="domain" description="S-adenosyl-l-methionine hydroxide adenosyltransferase N-terminal" evidence="3">
    <location>
        <begin position="5"/>
        <end position="145"/>
    </location>
</feature>
<dbReference type="PIRSF" id="PIRSF006779">
    <property type="entry name" value="UCP006779"/>
    <property type="match status" value="1"/>
</dbReference>
<dbReference type="InterPro" id="IPR023227">
    <property type="entry name" value="SAM_OH_AdoTrfase_C_sf"/>
</dbReference>
<comment type="similarity">
    <text evidence="2">Belongs to the SAM hydrolase / SAM-dependent halogenase family.</text>
</comment>
<evidence type="ECO:0000256" key="2">
    <source>
        <dbReference type="ARBA" id="ARBA00024035"/>
    </source>
</evidence>
<dbReference type="InterPro" id="IPR002747">
    <property type="entry name" value="SAM_OH_AdoTrfase"/>
</dbReference>
<accession>A0A3D8P3Q9</accession>
<dbReference type="SUPFAM" id="SSF101852">
    <property type="entry name" value="Bacterial fluorinating enzyme, C-terminal domain"/>
    <property type="match status" value="1"/>
</dbReference>
<comment type="caution">
    <text evidence="5">The sequence shown here is derived from an EMBL/GenBank/DDBJ whole genome shotgun (WGS) entry which is preliminary data.</text>
</comment>
<evidence type="ECO:0000259" key="4">
    <source>
        <dbReference type="Pfam" id="PF20257"/>
    </source>
</evidence>
<name>A0A3D8P3Q9_9THEO</name>
<evidence type="ECO:0000256" key="1">
    <source>
        <dbReference type="ARBA" id="ARBA00022691"/>
    </source>
</evidence>
<gene>
    <name evidence="5" type="ORF">DXX99_09310</name>
</gene>
<feature type="domain" description="S-adenosyl-l-methionine hydroxide adenosyltransferase C-terminal" evidence="4">
    <location>
        <begin position="163"/>
        <end position="244"/>
    </location>
</feature>
<dbReference type="InterPro" id="IPR023228">
    <property type="entry name" value="SAM_OH_AdoTrfase_N_sf"/>
</dbReference>
<dbReference type="Pfam" id="PF01887">
    <property type="entry name" value="SAM_HAT_N"/>
    <property type="match status" value="1"/>
</dbReference>
<dbReference type="OrthoDB" id="9792195at2"/>
<dbReference type="Pfam" id="PF20257">
    <property type="entry name" value="SAM_HAT_C"/>
    <property type="match status" value="1"/>
</dbReference>
<keyword evidence="1" id="KW-0949">S-adenosyl-L-methionine</keyword>
<dbReference type="Gene3D" id="2.40.30.90">
    <property type="entry name" value="Bacterial fluorinating enzyme like"/>
    <property type="match status" value="1"/>
</dbReference>
<dbReference type="EMBL" id="QSLN01000019">
    <property type="protein sequence ID" value="RDV81289.1"/>
    <property type="molecule type" value="Genomic_DNA"/>
</dbReference>
<dbReference type="SUPFAM" id="SSF102522">
    <property type="entry name" value="Bacterial fluorinating enzyme, N-terminal domain"/>
    <property type="match status" value="1"/>
</dbReference>